<feature type="region of interest" description="Disordered" evidence="1">
    <location>
        <begin position="1"/>
        <end position="42"/>
    </location>
</feature>
<reference evidence="2" key="1">
    <citation type="journal article" date="2015" name="Nature">
        <title>Complex archaea that bridge the gap between prokaryotes and eukaryotes.</title>
        <authorList>
            <person name="Spang A."/>
            <person name="Saw J.H."/>
            <person name="Jorgensen S.L."/>
            <person name="Zaremba-Niedzwiedzka K."/>
            <person name="Martijn J."/>
            <person name="Lind A.E."/>
            <person name="van Eijk R."/>
            <person name="Schleper C."/>
            <person name="Guy L."/>
            <person name="Ettema T.J."/>
        </authorList>
    </citation>
    <scope>NUCLEOTIDE SEQUENCE</scope>
</reference>
<proteinExistence type="predicted"/>
<sequence length="142" mass="15675">MIEEETKALGSEEEAPTVEGAPGPSSNGVAMPDAQRNSGKGNILEGLIFPDESQANPAEALFEAATLQDLVIRGDIPERMVPLIGKMLWKAERFNIGALQGLVKWYLLCRLGSDRQARREYMDVIMNTKKSDDDDDLLKQVK</sequence>
<dbReference type="AlphaFoldDB" id="A0A0F9GH99"/>
<evidence type="ECO:0000256" key="1">
    <source>
        <dbReference type="SAM" id="MobiDB-lite"/>
    </source>
</evidence>
<evidence type="ECO:0000313" key="2">
    <source>
        <dbReference type="EMBL" id="KKL98103.1"/>
    </source>
</evidence>
<gene>
    <name evidence="2" type="ORF">LCGC14_1827740</name>
</gene>
<name>A0A0F9GH99_9ZZZZ</name>
<accession>A0A0F9GH99</accession>
<dbReference type="EMBL" id="LAZR01018000">
    <property type="protein sequence ID" value="KKL98103.1"/>
    <property type="molecule type" value="Genomic_DNA"/>
</dbReference>
<organism evidence="2">
    <name type="scientific">marine sediment metagenome</name>
    <dbReference type="NCBI Taxonomy" id="412755"/>
    <lineage>
        <taxon>unclassified sequences</taxon>
        <taxon>metagenomes</taxon>
        <taxon>ecological metagenomes</taxon>
    </lineage>
</organism>
<comment type="caution">
    <text evidence="2">The sequence shown here is derived from an EMBL/GenBank/DDBJ whole genome shotgun (WGS) entry which is preliminary data.</text>
</comment>
<protein>
    <submittedName>
        <fullName evidence="2">Uncharacterized protein</fullName>
    </submittedName>
</protein>